<evidence type="ECO:0000256" key="3">
    <source>
        <dbReference type="SAM" id="SignalP"/>
    </source>
</evidence>
<feature type="signal peptide" evidence="3">
    <location>
        <begin position="1"/>
        <end position="17"/>
    </location>
</feature>
<dbReference type="AlphaFoldDB" id="A0A9P7EAC2"/>
<protein>
    <recommendedName>
        <fullName evidence="4">Yeast cell wall synthesis Kre9/Knh1-like N-terminal domain-containing protein</fullName>
    </recommendedName>
</protein>
<accession>A0A9P7EAC2</accession>
<proteinExistence type="predicted"/>
<gene>
    <name evidence="5" type="ORF">BJ212DRAFT_1481365</name>
</gene>
<evidence type="ECO:0000313" key="6">
    <source>
        <dbReference type="Proteomes" id="UP000807769"/>
    </source>
</evidence>
<dbReference type="Pfam" id="PF10342">
    <property type="entry name" value="Kre9_KNH"/>
    <property type="match status" value="1"/>
</dbReference>
<feature type="domain" description="Yeast cell wall synthesis Kre9/Knh1-like N-terminal" evidence="4">
    <location>
        <begin position="22"/>
        <end position="120"/>
    </location>
</feature>
<dbReference type="EMBL" id="JABBWG010000018">
    <property type="protein sequence ID" value="KAG1815592.1"/>
    <property type="molecule type" value="Genomic_DNA"/>
</dbReference>
<dbReference type="GeneID" id="64634257"/>
<reference evidence="5" key="1">
    <citation type="journal article" date="2020" name="New Phytol.">
        <title>Comparative genomics reveals dynamic genome evolution in host specialist ectomycorrhizal fungi.</title>
        <authorList>
            <person name="Lofgren L.A."/>
            <person name="Nguyen N.H."/>
            <person name="Vilgalys R."/>
            <person name="Ruytinx J."/>
            <person name="Liao H.L."/>
            <person name="Branco S."/>
            <person name="Kuo A."/>
            <person name="LaButti K."/>
            <person name="Lipzen A."/>
            <person name="Andreopoulos W."/>
            <person name="Pangilinan J."/>
            <person name="Riley R."/>
            <person name="Hundley H."/>
            <person name="Na H."/>
            <person name="Barry K."/>
            <person name="Grigoriev I.V."/>
            <person name="Stajich J.E."/>
            <person name="Kennedy P.G."/>
        </authorList>
    </citation>
    <scope>NUCLEOTIDE SEQUENCE</scope>
    <source>
        <strain evidence="5">MN1</strain>
    </source>
</reference>
<evidence type="ECO:0000259" key="4">
    <source>
        <dbReference type="Pfam" id="PF10342"/>
    </source>
</evidence>
<evidence type="ECO:0000313" key="5">
    <source>
        <dbReference type="EMBL" id="KAG1815592.1"/>
    </source>
</evidence>
<sequence length="196" mass="19931">MRSSAAILLASIASAFAYQVTSPGDSEGWTTSGPNYLTWVRVDTDPLNFTAVLTNEACNQQTVMPQGPQVLNALVDGTLGSIVCNPPSGGWPQGSGYRVNLAADAQHLDTLLAQSAQFNINSTSSSTSSTTKTSTTSFSSGTTSGAATQTTTGASTTSSDTSTTPTSSGAAVLGMKVETGFLTAIAALAAFITTHF</sequence>
<dbReference type="Proteomes" id="UP000807769">
    <property type="component" value="Unassembled WGS sequence"/>
</dbReference>
<dbReference type="OrthoDB" id="5316007at2759"/>
<feature type="chain" id="PRO_5040125570" description="Yeast cell wall synthesis Kre9/Knh1-like N-terminal domain-containing protein" evidence="3">
    <location>
        <begin position="18"/>
        <end position="196"/>
    </location>
</feature>
<dbReference type="InterPro" id="IPR018466">
    <property type="entry name" value="Kre9/Knh1-like_N"/>
</dbReference>
<evidence type="ECO:0000256" key="1">
    <source>
        <dbReference type="ARBA" id="ARBA00022729"/>
    </source>
</evidence>
<evidence type="ECO:0000256" key="2">
    <source>
        <dbReference type="SAM" id="MobiDB-lite"/>
    </source>
</evidence>
<dbReference type="RefSeq" id="XP_041192523.1">
    <property type="nucleotide sequence ID" value="XM_041340241.1"/>
</dbReference>
<feature type="compositionally biased region" description="Low complexity" evidence="2">
    <location>
        <begin position="122"/>
        <end position="169"/>
    </location>
</feature>
<name>A0A9P7EAC2_9AGAM</name>
<dbReference type="PANTHER" id="PTHR35185">
    <property type="entry name" value="SERINE/THREONINE-RICH PROTEIN ADG2-RELATED"/>
    <property type="match status" value="1"/>
</dbReference>
<keyword evidence="6" id="KW-1185">Reference proteome</keyword>
<feature type="region of interest" description="Disordered" evidence="2">
    <location>
        <begin position="121"/>
        <end position="169"/>
    </location>
</feature>
<organism evidence="5 6">
    <name type="scientific">Suillus subaureus</name>
    <dbReference type="NCBI Taxonomy" id="48587"/>
    <lineage>
        <taxon>Eukaryota</taxon>
        <taxon>Fungi</taxon>
        <taxon>Dikarya</taxon>
        <taxon>Basidiomycota</taxon>
        <taxon>Agaricomycotina</taxon>
        <taxon>Agaricomycetes</taxon>
        <taxon>Agaricomycetidae</taxon>
        <taxon>Boletales</taxon>
        <taxon>Suillineae</taxon>
        <taxon>Suillaceae</taxon>
        <taxon>Suillus</taxon>
    </lineage>
</organism>
<dbReference type="InterPro" id="IPR052479">
    <property type="entry name" value="GPI-anchor_Adhesion_Reg"/>
</dbReference>
<keyword evidence="1 3" id="KW-0732">Signal</keyword>
<dbReference type="PANTHER" id="PTHR35185:SF1">
    <property type="entry name" value="UPF0619 GPI-ANCHORED MEMBRANE PROTEIN C1322.10"/>
    <property type="match status" value="1"/>
</dbReference>
<comment type="caution">
    <text evidence="5">The sequence shown here is derived from an EMBL/GenBank/DDBJ whole genome shotgun (WGS) entry which is preliminary data.</text>
</comment>